<evidence type="ECO:0000256" key="2">
    <source>
        <dbReference type="ARBA" id="ARBA00022801"/>
    </source>
</evidence>
<comment type="similarity">
    <text evidence="1 3">Belongs to the type-B carboxylesterase/lipase family.</text>
</comment>
<feature type="domain" description="Carboxylesterase type B" evidence="5">
    <location>
        <begin position="72"/>
        <end position="541"/>
    </location>
</feature>
<evidence type="ECO:0000313" key="6">
    <source>
        <dbReference type="EMBL" id="GAA3566723.1"/>
    </source>
</evidence>
<reference evidence="7" key="1">
    <citation type="journal article" date="2019" name="Int. J. Syst. Evol. Microbiol.">
        <title>The Global Catalogue of Microorganisms (GCM) 10K type strain sequencing project: providing services to taxonomists for standard genome sequencing and annotation.</title>
        <authorList>
            <consortium name="The Broad Institute Genomics Platform"/>
            <consortium name="The Broad Institute Genome Sequencing Center for Infectious Disease"/>
            <person name="Wu L."/>
            <person name="Ma J."/>
        </authorList>
    </citation>
    <scope>NUCLEOTIDE SEQUENCE [LARGE SCALE GENOMIC DNA]</scope>
    <source>
        <strain evidence="7">JCM 16898</strain>
    </source>
</reference>
<name>A0ABP6XG88_9PSEU</name>
<dbReference type="InterPro" id="IPR002018">
    <property type="entry name" value="CarbesteraseB"/>
</dbReference>
<sequence>MAGGYAAALPFPRDRRPPVEGATLGTRDTGPDRVGRRHIGTAGVAVAIAVVAALLSGQASATSAAGSAPARIGTGVVQGTVHAGYDTFDGIPYAAPPVGPLRWRAPQPPAAWDGVRDATRPGSPCPQTAGFDATTPSTDEDCLYLNLSTPHHDAGRNLPVLVFLYGGGFYSGASDQYDGRRLAVEGDVVVVTVNYRLGALGFLADPALDREQPGALSGNYGLQDQQAALRWIQRNAGAFGGDGHNVTLSGESAGGISTCAQLTAPSSAGLFQRAIIESGMCPLTASWSYPGEQLGRLRADAERDGTRMAADLGCTDRSRVAACLRRRPVDKLLAVKQMFGPVAGAGLVPVPPATALADGRFHHAPVLEGGNSEEMRQHVAAYDQLSGQRMSTADYRQQLTGFFGTADTAKVVAEYPTSRYGAPDLTFAAVFTDHTWACTRPQTDRSLDRHVPTYVYEFADRHAPWLSDEPEPPFRPGAYHSAELQYLYDVAGLQRGLDPDQHRLSETMIKYWTRFARTGNPNGPGTPDWPAYGPGAHVQSLAPGNGGIGPADFDREHHCGFWRALGH</sequence>
<keyword evidence="7" id="KW-1185">Reference proteome</keyword>
<dbReference type="PROSITE" id="PS00122">
    <property type="entry name" value="CARBOXYLESTERASE_B_1"/>
    <property type="match status" value="1"/>
</dbReference>
<dbReference type="InterPro" id="IPR019826">
    <property type="entry name" value="Carboxylesterase_B_AS"/>
</dbReference>
<protein>
    <recommendedName>
        <fullName evidence="3">Carboxylic ester hydrolase</fullName>
        <ecNumber evidence="3">3.1.1.-</ecNumber>
    </recommendedName>
</protein>
<evidence type="ECO:0000256" key="4">
    <source>
        <dbReference type="SAM" id="MobiDB-lite"/>
    </source>
</evidence>
<dbReference type="InterPro" id="IPR029058">
    <property type="entry name" value="AB_hydrolase_fold"/>
</dbReference>
<dbReference type="SUPFAM" id="SSF53474">
    <property type="entry name" value="alpha/beta-Hydrolases"/>
    <property type="match status" value="1"/>
</dbReference>
<dbReference type="Pfam" id="PF00135">
    <property type="entry name" value="COesterase"/>
    <property type="match status" value="1"/>
</dbReference>
<dbReference type="EMBL" id="BAAAZN010000014">
    <property type="protein sequence ID" value="GAA3566723.1"/>
    <property type="molecule type" value="Genomic_DNA"/>
</dbReference>
<feature type="region of interest" description="Disordered" evidence="4">
    <location>
        <begin position="1"/>
        <end position="36"/>
    </location>
</feature>
<dbReference type="InterPro" id="IPR050309">
    <property type="entry name" value="Type-B_Carboxylest/Lipase"/>
</dbReference>
<proteinExistence type="inferred from homology"/>
<evidence type="ECO:0000259" key="5">
    <source>
        <dbReference type="Pfam" id="PF00135"/>
    </source>
</evidence>
<comment type="caution">
    <text evidence="6">The sequence shown here is derived from an EMBL/GenBank/DDBJ whole genome shotgun (WGS) entry which is preliminary data.</text>
</comment>
<evidence type="ECO:0000256" key="1">
    <source>
        <dbReference type="ARBA" id="ARBA00005964"/>
    </source>
</evidence>
<keyword evidence="2 3" id="KW-0378">Hydrolase</keyword>
<evidence type="ECO:0000256" key="3">
    <source>
        <dbReference type="RuleBase" id="RU361235"/>
    </source>
</evidence>
<accession>A0ABP6XG88</accession>
<gene>
    <name evidence="6" type="ORF">GCM10022222_58260</name>
</gene>
<dbReference type="Gene3D" id="3.40.50.1820">
    <property type="entry name" value="alpha/beta hydrolase"/>
    <property type="match status" value="1"/>
</dbReference>
<organism evidence="6 7">
    <name type="scientific">Amycolatopsis ultiminotia</name>
    <dbReference type="NCBI Taxonomy" id="543629"/>
    <lineage>
        <taxon>Bacteria</taxon>
        <taxon>Bacillati</taxon>
        <taxon>Actinomycetota</taxon>
        <taxon>Actinomycetes</taxon>
        <taxon>Pseudonocardiales</taxon>
        <taxon>Pseudonocardiaceae</taxon>
        <taxon>Amycolatopsis</taxon>
    </lineage>
</organism>
<dbReference type="PANTHER" id="PTHR11559">
    <property type="entry name" value="CARBOXYLESTERASE"/>
    <property type="match status" value="1"/>
</dbReference>
<dbReference type="Proteomes" id="UP001500689">
    <property type="component" value="Unassembled WGS sequence"/>
</dbReference>
<evidence type="ECO:0000313" key="7">
    <source>
        <dbReference type="Proteomes" id="UP001500689"/>
    </source>
</evidence>
<dbReference type="EC" id="3.1.1.-" evidence="3"/>